<evidence type="ECO:0008006" key="4">
    <source>
        <dbReference type="Google" id="ProtNLM"/>
    </source>
</evidence>
<reference evidence="2 3" key="1">
    <citation type="journal article" date="2019" name="Int. J. Syst. Evol. Microbiol.">
        <title>The Global Catalogue of Microorganisms (GCM) 10K type strain sequencing project: providing services to taxonomists for standard genome sequencing and annotation.</title>
        <authorList>
            <consortium name="The Broad Institute Genomics Platform"/>
            <consortium name="The Broad Institute Genome Sequencing Center for Infectious Disease"/>
            <person name="Wu L."/>
            <person name="Ma J."/>
        </authorList>
    </citation>
    <scope>NUCLEOTIDE SEQUENCE [LARGE SCALE GENOMIC DNA]</scope>
    <source>
        <strain evidence="2 3">JCM 11448</strain>
    </source>
</reference>
<accession>A0ABN1WHG0</accession>
<feature type="region of interest" description="Disordered" evidence="1">
    <location>
        <begin position="32"/>
        <end position="115"/>
    </location>
</feature>
<feature type="compositionally biased region" description="Basic residues" evidence="1">
    <location>
        <begin position="97"/>
        <end position="115"/>
    </location>
</feature>
<feature type="compositionally biased region" description="Low complexity" evidence="1">
    <location>
        <begin position="42"/>
        <end position="51"/>
    </location>
</feature>
<name>A0ABN1WHG0_9ACTN</name>
<dbReference type="Proteomes" id="UP001500282">
    <property type="component" value="Unassembled WGS sequence"/>
</dbReference>
<evidence type="ECO:0000313" key="3">
    <source>
        <dbReference type="Proteomes" id="UP001500282"/>
    </source>
</evidence>
<proteinExistence type="predicted"/>
<protein>
    <recommendedName>
        <fullName evidence="4">Transposase</fullName>
    </recommendedName>
</protein>
<evidence type="ECO:0000313" key="2">
    <source>
        <dbReference type="EMBL" id="GAA1250040.1"/>
    </source>
</evidence>
<evidence type="ECO:0000256" key="1">
    <source>
        <dbReference type="SAM" id="MobiDB-lite"/>
    </source>
</evidence>
<sequence length="115" mass="12509">MRLIADALMQTFNCQALPEPLADHVAAAVQAHGTPAQWTARPSPAESSSSAMGNLREHHHLPTPVQRPMTGLEGWSRRAANQARGEEGDEGEGREMRPRKKAPTKKAPAKKRPTS</sequence>
<gene>
    <name evidence="2" type="ORF">GCM10009579_04740</name>
</gene>
<comment type="caution">
    <text evidence="2">The sequence shown here is derived from an EMBL/GenBank/DDBJ whole genome shotgun (WGS) entry which is preliminary data.</text>
</comment>
<organism evidence="2 3">
    <name type="scientific">Streptomyces javensis</name>
    <dbReference type="NCBI Taxonomy" id="114698"/>
    <lineage>
        <taxon>Bacteria</taxon>
        <taxon>Bacillati</taxon>
        <taxon>Actinomycetota</taxon>
        <taxon>Actinomycetes</taxon>
        <taxon>Kitasatosporales</taxon>
        <taxon>Streptomycetaceae</taxon>
        <taxon>Streptomyces</taxon>
        <taxon>Streptomyces violaceusniger group</taxon>
    </lineage>
</organism>
<dbReference type="EMBL" id="BAAAIH010000001">
    <property type="protein sequence ID" value="GAA1250040.1"/>
    <property type="molecule type" value="Genomic_DNA"/>
</dbReference>
<keyword evidence="3" id="KW-1185">Reference proteome</keyword>